<dbReference type="EMBL" id="KE148147">
    <property type="protein sequence ID" value="EPE09132.1"/>
    <property type="molecule type" value="Genomic_DNA"/>
</dbReference>
<evidence type="ECO:0000313" key="1">
    <source>
        <dbReference type="EMBL" id="EPE09132.1"/>
    </source>
</evidence>
<dbReference type="OrthoDB" id="5424209at2759"/>
<dbReference type="eggNOG" id="ENOG502QR0D">
    <property type="taxonomic scope" value="Eukaryota"/>
</dbReference>
<dbReference type="Proteomes" id="UP000016923">
    <property type="component" value="Unassembled WGS sequence"/>
</dbReference>
<dbReference type="OMA" id="RLWNDAT"/>
<dbReference type="HOGENOM" id="CLU_024804_2_0_1"/>
<protein>
    <submittedName>
        <fullName evidence="1">Uncharacterized protein</fullName>
    </submittedName>
</protein>
<name>S3C8G5_OPHP1</name>
<proteinExistence type="predicted"/>
<organism evidence="1 2">
    <name type="scientific">Ophiostoma piceae (strain UAMH 11346)</name>
    <name type="common">Sap stain fungus</name>
    <dbReference type="NCBI Taxonomy" id="1262450"/>
    <lineage>
        <taxon>Eukaryota</taxon>
        <taxon>Fungi</taxon>
        <taxon>Dikarya</taxon>
        <taxon>Ascomycota</taxon>
        <taxon>Pezizomycotina</taxon>
        <taxon>Sordariomycetes</taxon>
        <taxon>Sordariomycetidae</taxon>
        <taxon>Ophiostomatales</taxon>
        <taxon>Ophiostomataceae</taxon>
        <taxon>Ophiostoma</taxon>
    </lineage>
</organism>
<sequence length="606" mass="66391">MSIPGHGLHVESSPTKATIEIAHVLPRLQPPSKDEAEYFYYGVPSCPQLIGRASSGIVHWDDIETQKRRWYQKTGLPISAWFEPDSIDLGPIGRHPIREHWPVSLNRYIANALGPLPWTSVDILRMSKEDQALHEGQVVVWVGVEHGNLVWDTVAGVLRSCRAILDIAGLDDVDAQIRQSKVVSLASGDAPGTDASHNPLLLPSRGLFINGIKNIPFTTAIGQPLFPSNTPTTQGALGLYLWPASQPSDTGTDNASGPATPRWALTCRHVGIACQGNMEYKYYPESESDIGSHSVDHGIGIAAQTAADSSIAAVVDSCDDLSLDLQRLDLQREIDIEERQSLERDLKKASALCETIRPFRKVGARMIGKVIYSPPIDMVEEEHESWVCKWTRDWCVVELDERKFPKGNSARSSPTNSSWPANVVDLRIFPGSRKVLATMLNSFPQNPRSQRPPIRFEYPDNELLKISGIIPISEIKCPPGPTMNDDAETCIVVGKNGPATGLTWGWASELLSMVRQCTPNSTETFVSNEWAIYGIPRKHLGGKKASAFSDRGDSGAAVFGIDGRLGGFITRGTTPEQGRNIDITYATPAFFVLADVEKALGTKVQF</sequence>
<dbReference type="VEuPathDB" id="FungiDB:F503_06908"/>
<dbReference type="AlphaFoldDB" id="S3C8G5"/>
<gene>
    <name evidence="1" type="ORF">F503_06908</name>
</gene>
<dbReference type="STRING" id="1262450.S3C8G5"/>
<accession>S3C8G5</accession>
<keyword evidence="2" id="KW-1185">Reference proteome</keyword>
<reference evidence="1 2" key="1">
    <citation type="journal article" date="2013" name="BMC Genomics">
        <title>The genome and transcriptome of the pine saprophyte Ophiostoma piceae, and a comparison with the bark beetle-associated pine pathogen Grosmannia clavigera.</title>
        <authorList>
            <person name="Haridas S."/>
            <person name="Wang Y."/>
            <person name="Lim L."/>
            <person name="Massoumi Alamouti S."/>
            <person name="Jackman S."/>
            <person name="Docking R."/>
            <person name="Robertson G."/>
            <person name="Birol I."/>
            <person name="Bohlmann J."/>
            <person name="Breuil C."/>
        </authorList>
    </citation>
    <scope>NUCLEOTIDE SEQUENCE [LARGE SCALE GENOMIC DNA]</scope>
    <source>
        <strain evidence="1 2">UAMH 11346</strain>
    </source>
</reference>
<evidence type="ECO:0000313" key="2">
    <source>
        <dbReference type="Proteomes" id="UP000016923"/>
    </source>
</evidence>